<keyword evidence="4" id="KW-0560">Oxidoreductase</keyword>
<feature type="domain" description="ADF-H" evidence="7">
    <location>
        <begin position="327"/>
        <end position="470"/>
    </location>
</feature>
<gene>
    <name evidence="8" type="ORF">OCTVUL_1B021844</name>
</gene>
<evidence type="ECO:0000256" key="1">
    <source>
        <dbReference type="ARBA" id="ARBA00006844"/>
    </source>
</evidence>
<dbReference type="PROSITE" id="PS51263">
    <property type="entry name" value="ADF_H"/>
    <property type="match status" value="1"/>
</dbReference>
<dbReference type="SUPFAM" id="SSF51197">
    <property type="entry name" value="Clavaminate synthase-like"/>
    <property type="match status" value="1"/>
</dbReference>
<evidence type="ECO:0000313" key="8">
    <source>
        <dbReference type="EMBL" id="CAI9715498.1"/>
    </source>
</evidence>
<keyword evidence="6" id="KW-0472">Membrane</keyword>
<keyword evidence="6" id="KW-0812">Transmembrane</keyword>
<evidence type="ECO:0000256" key="2">
    <source>
        <dbReference type="ARBA" id="ARBA00007730"/>
    </source>
</evidence>
<comment type="similarity">
    <text evidence="1">Belongs to the actin-binding proteins ADF family.</text>
</comment>
<dbReference type="AlphaFoldDB" id="A0AA36AHB5"/>
<evidence type="ECO:0000256" key="5">
    <source>
        <dbReference type="ARBA" id="ARBA00023203"/>
    </source>
</evidence>
<dbReference type="SUPFAM" id="SSF55753">
    <property type="entry name" value="Actin depolymerizing proteins"/>
    <property type="match status" value="1"/>
</dbReference>
<evidence type="ECO:0000259" key="7">
    <source>
        <dbReference type="PROSITE" id="PS51263"/>
    </source>
</evidence>
<dbReference type="GO" id="GO:0016020">
    <property type="term" value="C:membrane"/>
    <property type="evidence" value="ECO:0007669"/>
    <property type="project" value="TreeGrafter"/>
</dbReference>
<dbReference type="Gene3D" id="3.40.20.10">
    <property type="entry name" value="Severin"/>
    <property type="match status" value="1"/>
</dbReference>
<evidence type="ECO:0000313" key="9">
    <source>
        <dbReference type="Proteomes" id="UP001162480"/>
    </source>
</evidence>
<dbReference type="Gene3D" id="2.60.120.330">
    <property type="entry name" value="B-lactam Antibiotic, Isopenicillin N Synthase, Chain"/>
    <property type="match status" value="1"/>
</dbReference>
<dbReference type="InterPro" id="IPR029006">
    <property type="entry name" value="ADF-H/Gelsolin-like_dom_sf"/>
</dbReference>
<name>A0AA36AHB5_OCTVU</name>
<proteinExistence type="inferred from homology"/>
<dbReference type="GO" id="GO:0051213">
    <property type="term" value="F:dioxygenase activity"/>
    <property type="evidence" value="ECO:0007669"/>
    <property type="project" value="UniProtKB-KW"/>
</dbReference>
<keyword evidence="6" id="KW-1133">Transmembrane helix</keyword>
<dbReference type="InterPro" id="IPR027443">
    <property type="entry name" value="IPNS-like_sf"/>
</dbReference>
<dbReference type="EMBL" id="OX597814">
    <property type="protein sequence ID" value="CAI9715498.1"/>
    <property type="molecule type" value="Genomic_DNA"/>
</dbReference>
<dbReference type="InterPro" id="IPR017904">
    <property type="entry name" value="ADF/Cofilin"/>
</dbReference>
<evidence type="ECO:0000256" key="3">
    <source>
        <dbReference type="ARBA" id="ARBA00022964"/>
    </source>
</evidence>
<dbReference type="InterPro" id="IPR007803">
    <property type="entry name" value="Asp/Arg/Pro-Hydrxlase"/>
</dbReference>
<protein>
    <submittedName>
        <fullName evidence="8">Beta-hydroxylase domain-containing 2</fullName>
    </submittedName>
</protein>
<dbReference type="GO" id="GO:0015629">
    <property type="term" value="C:actin cytoskeleton"/>
    <property type="evidence" value="ECO:0007669"/>
    <property type="project" value="InterPro"/>
</dbReference>
<comment type="similarity">
    <text evidence="2">Belongs to the aspartyl/asparaginyl beta-hydroxylase family.</text>
</comment>
<keyword evidence="3" id="KW-0223">Dioxygenase</keyword>
<dbReference type="PANTHER" id="PTHR46332:SF5">
    <property type="entry name" value="ASPARTATE BETA-HYDROXYLASE DOMAIN CONTAINING 2"/>
    <property type="match status" value="1"/>
</dbReference>
<dbReference type="Pfam" id="PF00241">
    <property type="entry name" value="Cofilin_ADF"/>
    <property type="match status" value="1"/>
</dbReference>
<dbReference type="InterPro" id="IPR002108">
    <property type="entry name" value="ADF-H"/>
</dbReference>
<dbReference type="GO" id="GO:0003779">
    <property type="term" value="F:actin binding"/>
    <property type="evidence" value="ECO:0007669"/>
    <property type="project" value="UniProtKB-KW"/>
</dbReference>
<evidence type="ECO:0000256" key="4">
    <source>
        <dbReference type="ARBA" id="ARBA00023002"/>
    </source>
</evidence>
<keyword evidence="5" id="KW-0009">Actin-binding</keyword>
<dbReference type="CDD" id="cd11286">
    <property type="entry name" value="ADF_cofilin_like"/>
    <property type="match status" value="1"/>
</dbReference>
<accession>A0AA36AHB5</accession>
<dbReference type="InterPro" id="IPR051821">
    <property type="entry name" value="Asp/Asn_beta-hydroxylase"/>
</dbReference>
<feature type="transmembrane region" description="Helical" evidence="6">
    <location>
        <begin position="12"/>
        <end position="28"/>
    </location>
</feature>
<sequence>MAPMVELAMNGWVLLVVILATYCLYRHLQKTWRVREKHNCSSLQCNCKLSVLRAARRQLTLHILKQGNNGLSRIQNSLSTQFHYLAPGQVHISNKYVRNPTVFRLEKIQSRPWWYGDQTAATEDCNHLKSFQNDLKILSQNFEEISEEFFQVWPDDSKVPGRWKVNNTDEGRWCVFHFLDQGQWIIKNTALCPRTTTILKSLPNLMADTMFGHISFSIMYPGTKTSERFGVTNTKIRCHMGIVVPNNCSLTVSKETHSWKTGHCLLFDDSYLHTAAHYGHKEDDIRAVLMLDFWHPDITIMRVYVKQKIYFNGDCQLFEKTENMSSGITVSQEAIDKFLDIKSRKKTRYCMFHLSDDHTTIVPGECVSKPEKLDLGIDAVKKEWEEFCANLPEKDCYYIIYDLNYQKNGGARRDKILFVCWCPEKAQIRCKMMYSSTRSAIKKAFSGIQVEIQACDLDDLSFDEVQQRVDKA</sequence>
<dbReference type="PANTHER" id="PTHR46332">
    <property type="entry name" value="ASPARTATE BETA-HYDROXYLASE DOMAIN-CONTAINING PROTEIN 2"/>
    <property type="match status" value="1"/>
</dbReference>
<dbReference type="GO" id="GO:0030042">
    <property type="term" value="P:actin filament depolymerization"/>
    <property type="evidence" value="ECO:0007669"/>
    <property type="project" value="InterPro"/>
</dbReference>
<dbReference type="Proteomes" id="UP001162480">
    <property type="component" value="Chromosome 1"/>
</dbReference>
<dbReference type="SMART" id="SM00102">
    <property type="entry name" value="ADF"/>
    <property type="match status" value="1"/>
</dbReference>
<evidence type="ECO:0000256" key="6">
    <source>
        <dbReference type="SAM" id="Phobius"/>
    </source>
</evidence>
<reference evidence="8" key="1">
    <citation type="submission" date="2023-08" db="EMBL/GenBank/DDBJ databases">
        <authorList>
            <person name="Alioto T."/>
            <person name="Alioto T."/>
            <person name="Gomez Garrido J."/>
        </authorList>
    </citation>
    <scope>NUCLEOTIDE SEQUENCE</scope>
</reference>
<organism evidence="8 9">
    <name type="scientific">Octopus vulgaris</name>
    <name type="common">Common octopus</name>
    <dbReference type="NCBI Taxonomy" id="6645"/>
    <lineage>
        <taxon>Eukaryota</taxon>
        <taxon>Metazoa</taxon>
        <taxon>Spiralia</taxon>
        <taxon>Lophotrochozoa</taxon>
        <taxon>Mollusca</taxon>
        <taxon>Cephalopoda</taxon>
        <taxon>Coleoidea</taxon>
        <taxon>Octopodiformes</taxon>
        <taxon>Octopoda</taxon>
        <taxon>Incirrata</taxon>
        <taxon>Octopodidae</taxon>
        <taxon>Octopus</taxon>
    </lineage>
</organism>
<dbReference type="Pfam" id="PF05118">
    <property type="entry name" value="Asp_Arg_Hydrox"/>
    <property type="match status" value="1"/>
</dbReference>
<keyword evidence="9" id="KW-1185">Reference proteome</keyword>